<comment type="caution">
    <text evidence="1">The sequence shown here is derived from an EMBL/GenBank/DDBJ whole genome shotgun (WGS) entry which is preliminary data.</text>
</comment>
<dbReference type="EMBL" id="DUJO01000019">
    <property type="protein sequence ID" value="HII73569.1"/>
    <property type="molecule type" value="Genomic_DNA"/>
</dbReference>
<reference evidence="1" key="1">
    <citation type="journal article" date="2020" name="bioRxiv">
        <title>A rank-normalized archaeal taxonomy based on genome phylogeny resolves widespread incomplete and uneven classifications.</title>
        <authorList>
            <person name="Rinke C."/>
            <person name="Chuvochina M."/>
            <person name="Mussig A.J."/>
            <person name="Chaumeil P.-A."/>
            <person name="Waite D.W."/>
            <person name="Whitman W.B."/>
            <person name="Parks D.H."/>
            <person name="Hugenholtz P."/>
        </authorList>
    </citation>
    <scope>NUCLEOTIDE SEQUENCE</scope>
    <source>
        <strain evidence="1">UBA8838</strain>
    </source>
</reference>
<sequence>MLMRSSIIDNTPKYSKYNIFNVRVEFPLNVIDITTIEDQVREQLKDFDIVEGPYINEQSDKEFVIILVRIKVSEKNDWEKN</sequence>
<name>A0A832TCT4_9CREN</name>
<protein>
    <submittedName>
        <fullName evidence="1">Uncharacterized protein</fullName>
    </submittedName>
</protein>
<organism evidence="1 2">
    <name type="scientific">Sulfurisphaera tokodaii</name>
    <dbReference type="NCBI Taxonomy" id="111955"/>
    <lineage>
        <taxon>Archaea</taxon>
        <taxon>Thermoproteota</taxon>
        <taxon>Thermoprotei</taxon>
        <taxon>Sulfolobales</taxon>
        <taxon>Sulfolobaceae</taxon>
        <taxon>Sulfurisphaera</taxon>
    </lineage>
</organism>
<gene>
    <name evidence="1" type="ORF">HA332_04125</name>
</gene>
<accession>A0A832TCT4</accession>
<dbReference type="Proteomes" id="UP000646844">
    <property type="component" value="Unassembled WGS sequence"/>
</dbReference>
<dbReference type="AlphaFoldDB" id="A0A832TCT4"/>
<proteinExistence type="predicted"/>
<evidence type="ECO:0000313" key="1">
    <source>
        <dbReference type="EMBL" id="HII73569.1"/>
    </source>
</evidence>
<evidence type="ECO:0000313" key="2">
    <source>
        <dbReference type="Proteomes" id="UP000646844"/>
    </source>
</evidence>